<dbReference type="Gene3D" id="3.30.565.10">
    <property type="entry name" value="Histidine kinase-like ATPase, C-terminal domain"/>
    <property type="match status" value="1"/>
</dbReference>
<evidence type="ECO:0000259" key="9">
    <source>
        <dbReference type="Pfam" id="PF00204"/>
    </source>
</evidence>
<evidence type="ECO:0000313" key="10">
    <source>
        <dbReference type="EMBL" id="TQF12103.1"/>
    </source>
</evidence>
<dbReference type="Gene3D" id="3.30.230.10">
    <property type="match status" value="1"/>
</dbReference>
<dbReference type="InterPro" id="IPR036890">
    <property type="entry name" value="HATPase_C_sf"/>
</dbReference>
<evidence type="ECO:0000256" key="6">
    <source>
        <dbReference type="ARBA" id="ARBA00023029"/>
    </source>
</evidence>
<dbReference type="GO" id="GO:0003677">
    <property type="term" value="F:DNA binding"/>
    <property type="evidence" value="ECO:0007669"/>
    <property type="project" value="UniProtKB-KW"/>
</dbReference>
<evidence type="ECO:0000256" key="2">
    <source>
        <dbReference type="ARBA" id="ARBA00010708"/>
    </source>
</evidence>
<dbReference type="SUPFAM" id="SSF54211">
    <property type="entry name" value="Ribosomal protein S5 domain 2-like"/>
    <property type="match status" value="1"/>
</dbReference>
<dbReference type="PANTHER" id="PTHR45866">
    <property type="entry name" value="DNA GYRASE/TOPOISOMERASE SUBUNIT B"/>
    <property type="match status" value="1"/>
</dbReference>
<keyword evidence="7" id="KW-0238">DNA-binding</keyword>
<name>A0A540WSY0_9BACT</name>
<evidence type="ECO:0000256" key="7">
    <source>
        <dbReference type="ARBA" id="ARBA00023125"/>
    </source>
</evidence>
<gene>
    <name evidence="10" type="ORF">FJV41_30835</name>
</gene>
<accession>A0A540WSY0</accession>
<evidence type="ECO:0000256" key="5">
    <source>
        <dbReference type="ARBA" id="ARBA00022840"/>
    </source>
</evidence>
<keyword evidence="11" id="KW-1185">Reference proteome</keyword>
<dbReference type="EC" id="5.6.2.2" evidence="3"/>
<evidence type="ECO:0000256" key="1">
    <source>
        <dbReference type="ARBA" id="ARBA00000185"/>
    </source>
</evidence>
<evidence type="ECO:0000256" key="4">
    <source>
        <dbReference type="ARBA" id="ARBA00022741"/>
    </source>
</evidence>
<keyword evidence="6" id="KW-0799">Topoisomerase</keyword>
<organism evidence="10 11">
    <name type="scientific">Myxococcus llanfairpwllgwyngyllgogerychwyrndrobwllllantysiliogogogochensis</name>
    <dbReference type="NCBI Taxonomy" id="2590453"/>
    <lineage>
        <taxon>Bacteria</taxon>
        <taxon>Pseudomonadati</taxon>
        <taxon>Myxococcota</taxon>
        <taxon>Myxococcia</taxon>
        <taxon>Myxococcales</taxon>
        <taxon>Cystobacterineae</taxon>
        <taxon>Myxococcaceae</taxon>
        <taxon>Myxococcus</taxon>
    </lineage>
</organism>
<keyword evidence="4" id="KW-0547">Nucleotide-binding</keyword>
<dbReference type="GO" id="GO:0003918">
    <property type="term" value="F:DNA topoisomerase type II (double strand cut, ATP-hydrolyzing) activity"/>
    <property type="evidence" value="ECO:0007669"/>
    <property type="project" value="UniProtKB-EC"/>
</dbReference>
<comment type="catalytic activity">
    <reaction evidence="1">
        <text>ATP-dependent breakage, passage and rejoining of double-stranded DNA.</text>
        <dbReference type="EC" id="5.6.2.2"/>
    </reaction>
</comment>
<dbReference type="InterPro" id="IPR013506">
    <property type="entry name" value="Topo_IIA_bsu_dom2"/>
</dbReference>
<dbReference type="InterPro" id="IPR014721">
    <property type="entry name" value="Ribsml_uS5_D2-typ_fold_subgr"/>
</dbReference>
<dbReference type="AlphaFoldDB" id="A0A540WSY0"/>
<dbReference type="GO" id="GO:0005524">
    <property type="term" value="F:ATP binding"/>
    <property type="evidence" value="ECO:0007669"/>
    <property type="project" value="UniProtKB-KW"/>
</dbReference>
<evidence type="ECO:0000313" key="11">
    <source>
        <dbReference type="Proteomes" id="UP000315369"/>
    </source>
</evidence>
<dbReference type="Pfam" id="PF00204">
    <property type="entry name" value="DNA_gyraseB"/>
    <property type="match status" value="1"/>
</dbReference>
<dbReference type="Proteomes" id="UP000315369">
    <property type="component" value="Unassembled WGS sequence"/>
</dbReference>
<dbReference type="GO" id="GO:0006265">
    <property type="term" value="P:DNA topological change"/>
    <property type="evidence" value="ECO:0007669"/>
    <property type="project" value="InterPro"/>
</dbReference>
<dbReference type="PANTHER" id="PTHR45866:SF1">
    <property type="entry name" value="DNA GYRASE SUBUNIT B, MITOCHONDRIAL"/>
    <property type="match status" value="1"/>
</dbReference>
<keyword evidence="5" id="KW-0067">ATP-binding</keyword>
<comment type="similarity">
    <text evidence="2">Belongs to the type II topoisomerase GyrB family.</text>
</comment>
<evidence type="ECO:0000256" key="8">
    <source>
        <dbReference type="ARBA" id="ARBA00023235"/>
    </source>
</evidence>
<feature type="domain" description="DNA topoisomerase type IIA subunit B" evidence="9">
    <location>
        <begin position="203"/>
        <end position="352"/>
    </location>
</feature>
<sequence>MYIGDTATYGLSRLAESLLLLGVIAGREGRVREISLSLGVDGSCEISFDGWPWPLASGTSPIADVGRWLTFVNFDMNAVRPPGMPRGVIFPVPHVDLGLVNALASSLEVVAWVGGQRWRQCFREGLPQGEPHAIAPGATPSASDSGLHITFMPDAAIFDQPHRFAVEWLRDRLSSFSAFHAGLTWRFRDAVSGLDECYRRERGLPDLCAELSESSRPLHAPWSFEGQAGTTRVRLALQWGEASGSGVSSWANVRECTCNGTHHDGLLLGLRKALRARMKARGSGQEALFFTDAALLGHLTAVLELVVPDTVWYGPTRGQLANPEAKADVAQLVSAWVEQSLASHPDLESRVLALSGVPRS</sequence>
<protein>
    <recommendedName>
        <fullName evidence="3">DNA topoisomerase (ATP-hydrolyzing)</fullName>
        <ecNumber evidence="3">5.6.2.2</ecNumber>
    </recommendedName>
</protein>
<proteinExistence type="inferred from homology"/>
<comment type="caution">
    <text evidence="10">The sequence shown here is derived from an EMBL/GenBank/DDBJ whole genome shotgun (WGS) entry which is preliminary data.</text>
</comment>
<evidence type="ECO:0000256" key="3">
    <source>
        <dbReference type="ARBA" id="ARBA00012895"/>
    </source>
</evidence>
<dbReference type="InterPro" id="IPR020568">
    <property type="entry name" value="Ribosomal_Su5_D2-typ_SF"/>
</dbReference>
<keyword evidence="8" id="KW-0413">Isomerase</keyword>
<reference evidence="10 11" key="1">
    <citation type="submission" date="2019-06" db="EMBL/GenBank/DDBJ databases">
        <authorList>
            <person name="Livingstone P."/>
            <person name="Whitworth D."/>
        </authorList>
    </citation>
    <scope>NUCLEOTIDE SEQUENCE [LARGE SCALE GENOMIC DNA]</scope>
    <source>
        <strain evidence="10 11">AM401</strain>
    </source>
</reference>
<dbReference type="SUPFAM" id="SSF55874">
    <property type="entry name" value="ATPase domain of HSP90 chaperone/DNA topoisomerase II/histidine kinase"/>
    <property type="match status" value="1"/>
</dbReference>
<dbReference type="EMBL" id="VIFM01000155">
    <property type="protein sequence ID" value="TQF12103.1"/>
    <property type="molecule type" value="Genomic_DNA"/>
</dbReference>
<dbReference type="OrthoDB" id="5380834at2"/>